<accession>A0A6C0BIM2</accession>
<evidence type="ECO:0000313" key="1">
    <source>
        <dbReference type="EMBL" id="QHS91258.1"/>
    </source>
</evidence>
<organism evidence="1">
    <name type="scientific">viral metagenome</name>
    <dbReference type="NCBI Taxonomy" id="1070528"/>
    <lineage>
        <taxon>unclassified sequences</taxon>
        <taxon>metagenomes</taxon>
        <taxon>organismal metagenomes</taxon>
    </lineage>
</organism>
<protein>
    <submittedName>
        <fullName evidence="1">Uncharacterized protein</fullName>
    </submittedName>
</protein>
<sequence length="145" mass="16851">MAVTFGGKIMNQSDDRLFDETGESLIDHAKGMNGKIQRIPLYRDDQGDEIMPDFENGQGTEITDEEWKKMPHMVAIRDYAYSRPGCLHYYWTRSLALLNKSYIDWFHTIPAESPLHIHGNYVEIFVEMHLYYFGSGLTGCFNNKF</sequence>
<proteinExistence type="predicted"/>
<name>A0A6C0BIM2_9ZZZZ</name>
<dbReference type="EMBL" id="MN739157">
    <property type="protein sequence ID" value="QHS91258.1"/>
    <property type="molecule type" value="Genomic_DNA"/>
</dbReference>
<reference evidence="1" key="1">
    <citation type="journal article" date="2020" name="Nature">
        <title>Giant virus diversity and host interactions through global metagenomics.</title>
        <authorList>
            <person name="Schulz F."/>
            <person name="Roux S."/>
            <person name="Paez-Espino D."/>
            <person name="Jungbluth S."/>
            <person name="Walsh D.A."/>
            <person name="Denef V.J."/>
            <person name="McMahon K.D."/>
            <person name="Konstantinidis K.T."/>
            <person name="Eloe-Fadrosh E.A."/>
            <person name="Kyrpides N.C."/>
            <person name="Woyke T."/>
        </authorList>
    </citation>
    <scope>NUCLEOTIDE SEQUENCE</scope>
    <source>
        <strain evidence="1">GVMAG-M-3300013004-44</strain>
    </source>
</reference>
<dbReference type="AlphaFoldDB" id="A0A6C0BIM2"/>